<keyword evidence="3" id="KW-1185">Reference proteome</keyword>
<evidence type="ECO:0000313" key="2">
    <source>
        <dbReference type="EMBL" id="KPJ18016.1"/>
    </source>
</evidence>
<proteinExistence type="predicted"/>
<evidence type="ECO:0000256" key="1">
    <source>
        <dbReference type="SAM" id="SignalP"/>
    </source>
</evidence>
<reference evidence="2 3" key="1">
    <citation type="journal article" date="2015" name="Nat. Commun.">
        <title>Outbred genome sequencing and CRISPR/Cas9 gene editing in butterflies.</title>
        <authorList>
            <person name="Li X."/>
            <person name="Fan D."/>
            <person name="Zhang W."/>
            <person name="Liu G."/>
            <person name="Zhang L."/>
            <person name="Zhao L."/>
            <person name="Fang X."/>
            <person name="Chen L."/>
            <person name="Dong Y."/>
            <person name="Chen Y."/>
            <person name="Ding Y."/>
            <person name="Zhao R."/>
            <person name="Feng M."/>
            <person name="Zhu Y."/>
            <person name="Feng Y."/>
            <person name="Jiang X."/>
            <person name="Zhu D."/>
            <person name="Xiang H."/>
            <person name="Feng X."/>
            <person name="Li S."/>
            <person name="Wang J."/>
            <person name="Zhang G."/>
            <person name="Kronforst M.R."/>
            <person name="Wang W."/>
        </authorList>
    </citation>
    <scope>NUCLEOTIDE SEQUENCE [LARGE SCALE GENOMIC DNA]</scope>
    <source>
        <strain evidence="2">Ya'a_city_454_Pm</strain>
        <tissue evidence="2">Whole body</tissue>
    </source>
</reference>
<evidence type="ECO:0000313" key="3">
    <source>
        <dbReference type="Proteomes" id="UP000053240"/>
    </source>
</evidence>
<dbReference type="STRING" id="76193.A0A194RPR4"/>
<dbReference type="Proteomes" id="UP000053240">
    <property type="component" value="Unassembled WGS sequence"/>
</dbReference>
<name>A0A194RPR4_PAPMA</name>
<protein>
    <submittedName>
        <fullName evidence="2">Uncharacterized protein</fullName>
    </submittedName>
</protein>
<feature type="chain" id="PRO_5008265355" evidence="1">
    <location>
        <begin position="26"/>
        <end position="572"/>
    </location>
</feature>
<sequence length="572" mass="64142">MKFAIALLAAASLATVKFGWSDALADKEYFFSLPRVVSDAEANGWRRTERPPGPLPELRMYCSTGKNVCPLYDTAGFIAGLQVAIPVEGYEYPPFWVPEKKLVKWVAKASHGEPEKEYWTATQFYVSEESLKAGAGPTIENGATLQDGGVWVAGPDGRLMRIPSTEAELNTTSWKKQNCIPNMGIHYHYNMAPDLKCEDLFPWFSTTTDTDLAVVGFQIIGRIPKQNPDWFEKVPKESAPITIPLAPQCLYDNVDKYGVISLHIYFIDKPWTIKCKRMGERTTSVTLNENHSSILTLLGSVVVRFDVGLGIGRDFFIPIARTVDEVVSEGWTQTARPPSRLPSLVMYCAPDRMMCALYDTEGVIAGLQIAIAQDDISGSTLDWKTQGFVEWTATTADGETLKYWAIQQYFVSQDTLDLPKEERVKMTKSKELLREGAIWVTGFNNQLMRISAKAEDLEKIGFTRQACIPWMGRHYYYNMTETASCASDQLYPWFPIGHSGETIAMGLIIHGKLALNKRTKKNWFENPGKLAVMAIVPHGPECLYDLADSPGLITMHIYYVDAPWFIGCLENK</sequence>
<organism evidence="2 3">
    <name type="scientific">Papilio machaon</name>
    <name type="common">Old World swallowtail butterfly</name>
    <dbReference type="NCBI Taxonomy" id="76193"/>
    <lineage>
        <taxon>Eukaryota</taxon>
        <taxon>Metazoa</taxon>
        <taxon>Ecdysozoa</taxon>
        <taxon>Arthropoda</taxon>
        <taxon>Hexapoda</taxon>
        <taxon>Insecta</taxon>
        <taxon>Pterygota</taxon>
        <taxon>Neoptera</taxon>
        <taxon>Endopterygota</taxon>
        <taxon>Lepidoptera</taxon>
        <taxon>Glossata</taxon>
        <taxon>Ditrysia</taxon>
        <taxon>Papilionoidea</taxon>
        <taxon>Papilionidae</taxon>
        <taxon>Papilioninae</taxon>
        <taxon>Papilio</taxon>
    </lineage>
</organism>
<dbReference type="AlphaFoldDB" id="A0A194RPR4"/>
<dbReference type="InParanoid" id="A0A194RPR4"/>
<keyword evidence="1" id="KW-0732">Signal</keyword>
<feature type="signal peptide" evidence="1">
    <location>
        <begin position="1"/>
        <end position="25"/>
    </location>
</feature>
<gene>
    <name evidence="2" type="ORF">RR48_11864</name>
</gene>
<accession>A0A194RPR4</accession>
<dbReference type="EMBL" id="KQ460045">
    <property type="protein sequence ID" value="KPJ18016.1"/>
    <property type="molecule type" value="Genomic_DNA"/>
</dbReference>